<dbReference type="AlphaFoldDB" id="A0A1F6UZ82"/>
<reference evidence="5 6" key="1">
    <citation type="journal article" date="2016" name="Nat. Commun.">
        <title>Thousands of microbial genomes shed light on interconnected biogeochemical processes in an aquifer system.</title>
        <authorList>
            <person name="Anantharaman K."/>
            <person name="Brown C.T."/>
            <person name="Hug L.A."/>
            <person name="Sharon I."/>
            <person name="Castelle C.J."/>
            <person name="Probst A.J."/>
            <person name="Thomas B.C."/>
            <person name="Singh A."/>
            <person name="Wilkins M.J."/>
            <person name="Karaoz U."/>
            <person name="Brodie E.L."/>
            <person name="Williams K.H."/>
            <person name="Hubbard S.S."/>
            <person name="Banfield J.F."/>
        </authorList>
    </citation>
    <scope>NUCLEOTIDE SEQUENCE [LARGE SCALE GENOMIC DNA]</scope>
</reference>
<dbReference type="Pfam" id="PF01632">
    <property type="entry name" value="Ribosomal_L35p"/>
    <property type="match status" value="1"/>
</dbReference>
<feature type="compositionally biased region" description="Polar residues" evidence="4">
    <location>
        <begin position="30"/>
        <end position="39"/>
    </location>
</feature>
<evidence type="ECO:0000256" key="1">
    <source>
        <dbReference type="ARBA" id="ARBA00006598"/>
    </source>
</evidence>
<feature type="region of interest" description="Disordered" evidence="4">
    <location>
        <begin position="21"/>
        <end position="40"/>
    </location>
</feature>
<dbReference type="STRING" id="1801737.A2818_00995"/>
<gene>
    <name evidence="5" type="ORF">A2818_00995</name>
</gene>
<evidence type="ECO:0000256" key="3">
    <source>
        <dbReference type="ARBA" id="ARBA00023274"/>
    </source>
</evidence>
<dbReference type="Proteomes" id="UP000177602">
    <property type="component" value="Unassembled WGS sequence"/>
</dbReference>
<organism evidence="5 6">
    <name type="scientific">Candidatus Nomurabacteria bacterium RIFCSPHIGHO2_01_FULL_40_12</name>
    <dbReference type="NCBI Taxonomy" id="1801737"/>
    <lineage>
        <taxon>Bacteria</taxon>
        <taxon>Candidatus Nomuraibacteriota</taxon>
    </lineage>
</organism>
<dbReference type="EMBL" id="MFTN01000023">
    <property type="protein sequence ID" value="OGI62670.1"/>
    <property type="molecule type" value="Genomic_DNA"/>
</dbReference>
<evidence type="ECO:0000313" key="6">
    <source>
        <dbReference type="Proteomes" id="UP000177602"/>
    </source>
</evidence>
<evidence type="ECO:0000256" key="2">
    <source>
        <dbReference type="ARBA" id="ARBA00022980"/>
    </source>
</evidence>
<dbReference type="GO" id="GO:0003735">
    <property type="term" value="F:structural constituent of ribosome"/>
    <property type="evidence" value="ECO:0007669"/>
    <property type="project" value="InterPro"/>
</dbReference>
<sequence length="61" mass="7060">MKTNKSYSKRLRVTKNGKIISRKPGFNHFNAKQSRTSQLAGRKGRNFIIKNKPKSHLMPFS</sequence>
<dbReference type="GO" id="GO:0005840">
    <property type="term" value="C:ribosome"/>
    <property type="evidence" value="ECO:0007669"/>
    <property type="project" value="UniProtKB-KW"/>
</dbReference>
<keyword evidence="2" id="KW-0689">Ribosomal protein</keyword>
<evidence type="ECO:0000313" key="5">
    <source>
        <dbReference type="EMBL" id="OGI62670.1"/>
    </source>
</evidence>
<comment type="similarity">
    <text evidence="1">Belongs to the bacterial ribosomal protein bL35 family.</text>
</comment>
<keyword evidence="3" id="KW-0687">Ribonucleoprotein</keyword>
<evidence type="ECO:0008006" key="7">
    <source>
        <dbReference type="Google" id="ProtNLM"/>
    </source>
</evidence>
<dbReference type="Gene3D" id="4.10.410.60">
    <property type="match status" value="1"/>
</dbReference>
<proteinExistence type="inferred from homology"/>
<name>A0A1F6UZ82_9BACT</name>
<dbReference type="InterPro" id="IPR021137">
    <property type="entry name" value="Ribosomal_bL35-like"/>
</dbReference>
<comment type="caution">
    <text evidence="5">The sequence shown here is derived from an EMBL/GenBank/DDBJ whole genome shotgun (WGS) entry which is preliminary data.</text>
</comment>
<protein>
    <recommendedName>
        <fullName evidence="7">50S ribosomal protein L35</fullName>
    </recommendedName>
</protein>
<evidence type="ECO:0000256" key="4">
    <source>
        <dbReference type="SAM" id="MobiDB-lite"/>
    </source>
</evidence>
<dbReference type="InterPro" id="IPR037229">
    <property type="entry name" value="Ribosomal_bL35_sf"/>
</dbReference>
<accession>A0A1F6UZ82</accession>
<dbReference type="GO" id="GO:1990904">
    <property type="term" value="C:ribonucleoprotein complex"/>
    <property type="evidence" value="ECO:0007669"/>
    <property type="project" value="UniProtKB-KW"/>
</dbReference>
<dbReference type="GO" id="GO:0006412">
    <property type="term" value="P:translation"/>
    <property type="evidence" value="ECO:0007669"/>
    <property type="project" value="InterPro"/>
</dbReference>
<dbReference type="SUPFAM" id="SSF143034">
    <property type="entry name" value="L35p-like"/>
    <property type="match status" value="1"/>
</dbReference>